<evidence type="ECO:0000313" key="2">
    <source>
        <dbReference type="EMBL" id="VDO49329.1"/>
    </source>
</evidence>
<accession>A0A183LAH9</accession>
<protein>
    <submittedName>
        <fullName evidence="2">Uncharacterized protein</fullName>
    </submittedName>
</protein>
<feature type="compositionally biased region" description="Polar residues" evidence="1">
    <location>
        <begin position="449"/>
        <end position="465"/>
    </location>
</feature>
<name>A0A183LAH9_9TREM</name>
<evidence type="ECO:0000256" key="1">
    <source>
        <dbReference type="SAM" id="MobiDB-lite"/>
    </source>
</evidence>
<feature type="compositionally biased region" description="Gly residues" evidence="1">
    <location>
        <begin position="482"/>
        <end position="506"/>
    </location>
</feature>
<feature type="region of interest" description="Disordered" evidence="1">
    <location>
        <begin position="437"/>
        <end position="521"/>
    </location>
</feature>
<gene>
    <name evidence="2" type="ORF">SMRZ_LOCUS804</name>
</gene>
<organism evidence="2 3">
    <name type="scientific">Schistosoma margrebowiei</name>
    <dbReference type="NCBI Taxonomy" id="48269"/>
    <lineage>
        <taxon>Eukaryota</taxon>
        <taxon>Metazoa</taxon>
        <taxon>Spiralia</taxon>
        <taxon>Lophotrochozoa</taxon>
        <taxon>Platyhelminthes</taxon>
        <taxon>Trematoda</taxon>
        <taxon>Digenea</taxon>
        <taxon>Strigeidida</taxon>
        <taxon>Schistosomatoidea</taxon>
        <taxon>Schistosomatidae</taxon>
        <taxon>Schistosoma</taxon>
    </lineage>
</organism>
<dbReference type="Proteomes" id="UP000277204">
    <property type="component" value="Unassembled WGS sequence"/>
</dbReference>
<reference evidence="2 3" key="1">
    <citation type="submission" date="2018-11" db="EMBL/GenBank/DDBJ databases">
        <authorList>
            <consortium name="Pathogen Informatics"/>
        </authorList>
    </citation>
    <scope>NUCLEOTIDE SEQUENCE [LARGE SCALE GENOMIC DNA]</scope>
    <source>
        <strain evidence="2 3">Zambia</strain>
    </source>
</reference>
<sequence>MVECDTPCELVRQFLSNLERRQRNLGKRKKGEVLKEEQKKAVESYDGVVQNISFVQEIVAQTRDLLSNMESVVDKQMSQLEAEHEKYTLSYLSVHMCLERFFASLDIPAVRSAVTKSSSENSLKLLDAVRDILTPPVVDNWPGLSSSALSSVPNFLQAREDLKAVATNTFNLVSGNSVSFPLSNDLEDLRKKHTTYKDVRNLCFRLLSNPLVQQSMGLISDSSTTIVPEPTQVVTDSEINSPIGLSGPAEVTTVPYSEFATGVHSSVTTSNEPVDQVIRPLSSTFTCLMLTSLLLFQASRVNHSHITPEPPANYDDVMPVNQLPNETSVSCFSNHNIEDNIDPSLVTRIDQQYVLNIPEVEHSKIELFGRSSSSLSSDNINQPTSFKSILSQDEHEGNSNIHKPISYADSVRRAGQVHAGFSRQAVVDNINSKKIDRTMDENSRESEQLDSNFARGNSKVGSRSRIPNENRGRGNILIFPPQGGGPRRNTGQRGGGGNFGAHPGRGGAHRGMTTAFAQPTY</sequence>
<feature type="compositionally biased region" description="Basic and acidic residues" evidence="1">
    <location>
        <begin position="437"/>
        <end position="447"/>
    </location>
</feature>
<dbReference type="EMBL" id="UZAI01000157">
    <property type="protein sequence ID" value="VDO49329.1"/>
    <property type="molecule type" value="Genomic_DNA"/>
</dbReference>
<proteinExistence type="predicted"/>
<keyword evidence="3" id="KW-1185">Reference proteome</keyword>
<dbReference type="AlphaFoldDB" id="A0A183LAH9"/>
<evidence type="ECO:0000313" key="3">
    <source>
        <dbReference type="Proteomes" id="UP000277204"/>
    </source>
</evidence>